<dbReference type="AlphaFoldDB" id="A0A0K0ECK0"/>
<dbReference type="GO" id="GO:0046872">
    <property type="term" value="F:metal ion binding"/>
    <property type="evidence" value="ECO:0007669"/>
    <property type="project" value="UniProtKB-KW"/>
</dbReference>
<comment type="similarity">
    <text evidence="3">Belongs to the PTPS family.</text>
</comment>
<name>A0A0K0ECK0_STRER</name>
<dbReference type="Proteomes" id="UP000035681">
    <property type="component" value="Unplaced"/>
</dbReference>
<keyword evidence="8" id="KW-0456">Lyase</keyword>
<dbReference type="WBParaSite" id="TCONS_00009365.p1">
    <property type="protein sequence ID" value="TCONS_00009365.p1"/>
    <property type="gene ID" value="XLOC_007186"/>
</dbReference>
<keyword evidence="7" id="KW-0783">Tetrahydrobiopterin biosynthesis</keyword>
<evidence type="ECO:0000313" key="10">
    <source>
        <dbReference type="WBParaSite" id="SSTP_0000721500.1"/>
    </source>
</evidence>
<proteinExistence type="inferred from homology"/>
<accession>A0A0K0ECK0</accession>
<organism evidence="10">
    <name type="scientific">Strongyloides stercoralis</name>
    <name type="common">Threadworm</name>
    <dbReference type="NCBI Taxonomy" id="6248"/>
    <lineage>
        <taxon>Eukaryota</taxon>
        <taxon>Metazoa</taxon>
        <taxon>Ecdysozoa</taxon>
        <taxon>Nematoda</taxon>
        <taxon>Chromadorea</taxon>
        <taxon>Rhabditida</taxon>
        <taxon>Tylenchina</taxon>
        <taxon>Panagrolaimomorpha</taxon>
        <taxon>Strongyloidoidea</taxon>
        <taxon>Strongyloididae</taxon>
        <taxon>Strongyloides</taxon>
    </lineage>
</organism>
<evidence type="ECO:0000256" key="1">
    <source>
        <dbReference type="ARBA" id="ARBA00001947"/>
    </source>
</evidence>
<reference evidence="10" key="1">
    <citation type="submission" date="2015-08" db="UniProtKB">
        <authorList>
            <consortium name="WormBaseParasite"/>
        </authorList>
    </citation>
    <scope>IDENTIFICATION</scope>
</reference>
<evidence type="ECO:0000256" key="7">
    <source>
        <dbReference type="ARBA" id="ARBA00023007"/>
    </source>
</evidence>
<dbReference type="InterPro" id="IPR038418">
    <property type="entry name" value="6-PTP_synth/QueD_sf"/>
</dbReference>
<keyword evidence="6" id="KW-0862">Zinc</keyword>
<dbReference type="PANTHER" id="PTHR12589:SF7">
    <property type="entry name" value="6-PYRUVOYL TETRAHYDROBIOPTERIN SYNTHASE"/>
    <property type="match status" value="1"/>
</dbReference>
<dbReference type="FunFam" id="3.30.479.10:FF:000003">
    <property type="entry name" value="6-pyruvoyl tetrahydrobiopterin synthase"/>
    <property type="match status" value="1"/>
</dbReference>
<protein>
    <recommendedName>
        <fullName evidence="4">6-pyruvoyltetrahydropterin synthase</fullName>
        <ecNumber evidence="4">4.2.3.12</ecNumber>
    </recommendedName>
</protein>
<dbReference type="InterPro" id="IPR022470">
    <property type="entry name" value="PTPS_Cys_AS"/>
</dbReference>
<dbReference type="Pfam" id="PF01242">
    <property type="entry name" value="PTPS"/>
    <property type="match status" value="1"/>
</dbReference>
<comment type="cofactor">
    <cofactor evidence="1">
        <name>Zn(2+)</name>
        <dbReference type="ChEBI" id="CHEBI:29105"/>
    </cofactor>
</comment>
<dbReference type="GO" id="GO:0003874">
    <property type="term" value="F:6-pyruvoyltetrahydropterin synthase activity"/>
    <property type="evidence" value="ECO:0007669"/>
    <property type="project" value="UniProtKB-EC"/>
</dbReference>
<dbReference type="GO" id="GO:0006729">
    <property type="term" value="P:tetrahydrobiopterin biosynthetic process"/>
    <property type="evidence" value="ECO:0007669"/>
    <property type="project" value="UniProtKB-UniPathway"/>
</dbReference>
<sequence>MTIIYLKRNETFSAAHRLHSNKLTEEENKKLYSKCNNFHGHGHNYEVTVTLRGSINETTGMVYNLADLKNEMKIIIDILDHKNIDKDIEYFKDVVSTTENLTIFFWNEMKKIMKNSDLLYEIEIKETNKNIFYYRGE</sequence>
<evidence type="ECO:0000313" key="9">
    <source>
        <dbReference type="Proteomes" id="UP000035681"/>
    </source>
</evidence>
<evidence type="ECO:0000256" key="3">
    <source>
        <dbReference type="ARBA" id="ARBA00009164"/>
    </source>
</evidence>
<keyword evidence="9" id="KW-1185">Reference proteome</keyword>
<keyword evidence="5" id="KW-0479">Metal-binding</keyword>
<dbReference type="STRING" id="6248.A0A0K0ECK0"/>
<evidence type="ECO:0000256" key="2">
    <source>
        <dbReference type="ARBA" id="ARBA00005126"/>
    </source>
</evidence>
<dbReference type="PROSITE" id="PS00987">
    <property type="entry name" value="PTPS_1"/>
    <property type="match status" value="1"/>
</dbReference>
<dbReference type="SUPFAM" id="SSF55620">
    <property type="entry name" value="Tetrahydrobiopterin biosynthesis enzymes-like"/>
    <property type="match status" value="1"/>
</dbReference>
<evidence type="ECO:0000256" key="4">
    <source>
        <dbReference type="ARBA" id="ARBA00013100"/>
    </source>
</evidence>
<dbReference type="InterPro" id="IPR007115">
    <property type="entry name" value="6-PTP_synth/QueD"/>
</dbReference>
<evidence type="ECO:0000256" key="5">
    <source>
        <dbReference type="ARBA" id="ARBA00022723"/>
    </source>
</evidence>
<dbReference type="UniPathway" id="UPA00849">
    <property type="reaction ID" value="UER00819"/>
</dbReference>
<evidence type="ECO:0000256" key="6">
    <source>
        <dbReference type="ARBA" id="ARBA00022833"/>
    </source>
</evidence>
<comment type="pathway">
    <text evidence="2">Cofactor biosynthesis; tetrahydrobiopterin biosynthesis; tetrahydrobiopterin from 7,8-dihydroneopterin triphosphate: step 1/3.</text>
</comment>
<evidence type="ECO:0000256" key="8">
    <source>
        <dbReference type="ARBA" id="ARBA00023239"/>
    </source>
</evidence>
<dbReference type="PANTHER" id="PTHR12589">
    <property type="entry name" value="PYRUVOYL TETRAHYDROBIOPTERIN SYNTHASE"/>
    <property type="match status" value="1"/>
</dbReference>
<dbReference type="EC" id="4.2.3.12" evidence="4"/>
<dbReference type="GO" id="GO:0005739">
    <property type="term" value="C:mitochondrion"/>
    <property type="evidence" value="ECO:0007669"/>
    <property type="project" value="TreeGrafter"/>
</dbReference>
<dbReference type="WBParaSite" id="SSTP_0000721500.1">
    <property type="protein sequence ID" value="SSTP_0000721500.1"/>
    <property type="gene ID" value="SSTP_0000721500"/>
</dbReference>
<dbReference type="Gene3D" id="3.30.479.10">
    <property type="entry name" value="6-pyruvoyl tetrahydropterin synthase/QueD"/>
    <property type="match status" value="1"/>
</dbReference>